<protein>
    <recommendedName>
        <fullName evidence="3">Outer membrane protein beta-barrel domain-containing protein</fullName>
    </recommendedName>
</protein>
<dbReference type="KEGG" id="apac:S7S_06455"/>
<accession>A0A0B4XN05</accession>
<gene>
    <name evidence="1" type="ORF">S7S_06455</name>
</gene>
<evidence type="ECO:0008006" key="3">
    <source>
        <dbReference type="Google" id="ProtNLM"/>
    </source>
</evidence>
<evidence type="ECO:0000313" key="2">
    <source>
        <dbReference type="Proteomes" id="UP000006764"/>
    </source>
</evidence>
<dbReference type="OrthoDB" id="6076929at2"/>
<reference evidence="1 2" key="1">
    <citation type="journal article" date="2012" name="J. Bacteriol.">
        <title>Genome sequence of an alkane-degrading bacterium, Alcanivorax pacificus type strain W11-5, isolated from deep sea sediment.</title>
        <authorList>
            <person name="Lai Q."/>
            <person name="Shao Z."/>
        </authorList>
    </citation>
    <scope>NUCLEOTIDE SEQUENCE [LARGE SCALE GENOMIC DNA]</scope>
    <source>
        <strain evidence="1 2">W11-5</strain>
    </source>
</reference>
<evidence type="ECO:0000313" key="1">
    <source>
        <dbReference type="EMBL" id="AJD47707.1"/>
    </source>
</evidence>
<proteinExistence type="predicted"/>
<dbReference type="EMBL" id="CP004387">
    <property type="protein sequence ID" value="AJD47707.1"/>
    <property type="molecule type" value="Genomic_DNA"/>
</dbReference>
<dbReference type="STRING" id="391936.S7S_06455"/>
<organism evidence="1 2">
    <name type="scientific">Isoalcanivorax pacificus W11-5</name>
    <dbReference type="NCBI Taxonomy" id="391936"/>
    <lineage>
        <taxon>Bacteria</taxon>
        <taxon>Pseudomonadati</taxon>
        <taxon>Pseudomonadota</taxon>
        <taxon>Gammaproteobacteria</taxon>
        <taxon>Oceanospirillales</taxon>
        <taxon>Alcanivoracaceae</taxon>
        <taxon>Isoalcanivorax</taxon>
    </lineage>
</organism>
<dbReference type="Proteomes" id="UP000006764">
    <property type="component" value="Chromosome"/>
</dbReference>
<sequence length="150" mass="16504">MFKRIALCALLLLPVLSRAELLVGIGYMNGVVGPNLEWAWQRNTAYVLPGAHMGNQGLEDDFRWVAGLRHRIDRGTTVTSGFFTGAMVGDLGGEKHYERLGVGGELGHQWVGNFLRLTVSGGIALLEEIKEEDLDMEPQLTIGVTLSLRR</sequence>
<name>A0A0B4XN05_9GAMM</name>
<keyword evidence="2" id="KW-1185">Reference proteome</keyword>
<dbReference type="AlphaFoldDB" id="A0A0B4XN05"/>
<dbReference type="RefSeq" id="WP_008739856.1">
    <property type="nucleotide sequence ID" value="NZ_CP004387.1"/>
</dbReference>
<dbReference type="HOGENOM" id="CLU_1736690_0_0_6"/>